<sequence length="496" mass="54154">MQKTIIKDKPKISFLTFTLMKRIIALLFLSMSLTLTAQEIVRVQQQANTQAFILNLVSPIQVEYDVLNYKVVYTTTDAFGQLDTASGLLSIPDNNDFIFPMAVYNHGTVGERDAVPSAPGVNERFLPQGLAASGFITLSPDYLGLGESDGIHPYVHAATEASAGRDMLLAVRSWLEEQEIPQNGQLFLTGYSQGGHATQALHRDLQRNPGQDELTVTAATHLSGPYSISEVMLSTLFAEGQATLPGYIAYTYIAYNSIYGLFNDLGDAFVEPYLTPIRQFSAEELSLAQFNAELERLLGENNAMLGNIFQDSILQVLADRDTSSAIIQALIDNDTYDWAPEAPTVIFYCTEDEQVPFRNSILADSVMRANGSTSVLLETGGPQNHGGCVVPAVTRTIELFKSLVDVQAVSLGEVADRRDILLSPNPVNAGGELRLRGMANANHDYVLYDASGRALFRGQTSPDGSLSLPESTPRGWLVLRVGLPDGQSLVRRLLVR</sequence>
<name>A0A1H9MH47_9BACT</name>
<dbReference type="Gene3D" id="3.40.50.1820">
    <property type="entry name" value="alpha/beta hydrolase"/>
    <property type="match status" value="1"/>
</dbReference>
<gene>
    <name evidence="1" type="ORF">SAMN05444359_1295</name>
</gene>
<protein>
    <recommendedName>
        <fullName evidence="3">Secretory lipase</fullName>
    </recommendedName>
</protein>
<evidence type="ECO:0000313" key="2">
    <source>
        <dbReference type="Proteomes" id="UP000199021"/>
    </source>
</evidence>
<dbReference type="Gene3D" id="1.10.260.160">
    <property type="match status" value="1"/>
</dbReference>
<accession>A0A1H9MH47</accession>
<reference evidence="2" key="1">
    <citation type="submission" date="2016-10" db="EMBL/GenBank/DDBJ databases">
        <authorList>
            <person name="Varghese N."/>
            <person name="Submissions S."/>
        </authorList>
    </citation>
    <scope>NUCLEOTIDE SEQUENCE [LARGE SCALE GENOMIC DNA]</scope>
    <source>
        <strain evidence="2">DSM 24740</strain>
    </source>
</reference>
<dbReference type="AlphaFoldDB" id="A0A1H9MH47"/>
<evidence type="ECO:0000313" key="1">
    <source>
        <dbReference type="EMBL" id="SER22735.1"/>
    </source>
</evidence>
<dbReference type="PANTHER" id="PTHR34853:SF1">
    <property type="entry name" value="LIPASE 5"/>
    <property type="match status" value="1"/>
</dbReference>
<keyword evidence="2" id="KW-1185">Reference proteome</keyword>
<evidence type="ECO:0008006" key="3">
    <source>
        <dbReference type="Google" id="ProtNLM"/>
    </source>
</evidence>
<dbReference type="InterPro" id="IPR029058">
    <property type="entry name" value="AB_hydrolase_fold"/>
</dbReference>
<dbReference type="SUPFAM" id="SSF53474">
    <property type="entry name" value="alpha/beta-Hydrolases"/>
    <property type="match status" value="1"/>
</dbReference>
<dbReference type="Proteomes" id="UP000199021">
    <property type="component" value="Unassembled WGS sequence"/>
</dbReference>
<dbReference type="InParanoid" id="A0A1H9MH47"/>
<dbReference type="InterPro" id="IPR005152">
    <property type="entry name" value="Lipase_secreted"/>
</dbReference>
<dbReference type="PANTHER" id="PTHR34853">
    <property type="match status" value="1"/>
</dbReference>
<dbReference type="GO" id="GO:0004806">
    <property type="term" value="F:triacylglycerol lipase activity"/>
    <property type="evidence" value="ECO:0007669"/>
    <property type="project" value="InterPro"/>
</dbReference>
<organism evidence="1 2">
    <name type="scientific">Neolewinella agarilytica</name>
    <dbReference type="NCBI Taxonomy" id="478744"/>
    <lineage>
        <taxon>Bacteria</taxon>
        <taxon>Pseudomonadati</taxon>
        <taxon>Bacteroidota</taxon>
        <taxon>Saprospiria</taxon>
        <taxon>Saprospirales</taxon>
        <taxon>Lewinellaceae</taxon>
        <taxon>Neolewinella</taxon>
    </lineage>
</organism>
<dbReference type="STRING" id="478744.SAMN05444359_1295"/>
<proteinExistence type="predicted"/>
<dbReference type="EMBL" id="FOFB01000029">
    <property type="protein sequence ID" value="SER22735.1"/>
    <property type="molecule type" value="Genomic_DNA"/>
</dbReference>
<dbReference type="GO" id="GO:0016042">
    <property type="term" value="P:lipid catabolic process"/>
    <property type="evidence" value="ECO:0007669"/>
    <property type="project" value="InterPro"/>
</dbReference>